<gene>
    <name evidence="2" type="ORF">ACIGXA_11465</name>
</gene>
<evidence type="ECO:0000256" key="1">
    <source>
        <dbReference type="SAM" id="Phobius"/>
    </source>
</evidence>
<protein>
    <recommendedName>
        <fullName evidence="4">Lipoprotein</fullName>
    </recommendedName>
</protein>
<comment type="caution">
    <text evidence="2">The sequence shown here is derived from an EMBL/GenBank/DDBJ whole genome shotgun (WGS) entry which is preliminary data.</text>
</comment>
<dbReference type="RefSeq" id="WP_399647266.1">
    <property type="nucleotide sequence ID" value="NZ_JBITYG010000003.1"/>
</dbReference>
<evidence type="ECO:0000313" key="3">
    <source>
        <dbReference type="Proteomes" id="UP001614394"/>
    </source>
</evidence>
<reference evidence="2 3" key="1">
    <citation type="submission" date="2024-10" db="EMBL/GenBank/DDBJ databases">
        <title>The Natural Products Discovery Center: Release of the First 8490 Sequenced Strains for Exploring Actinobacteria Biosynthetic Diversity.</title>
        <authorList>
            <person name="Kalkreuter E."/>
            <person name="Kautsar S.A."/>
            <person name="Yang D."/>
            <person name="Bader C.D."/>
            <person name="Teijaro C.N."/>
            <person name="Fluegel L."/>
            <person name="Davis C.M."/>
            <person name="Simpson J.R."/>
            <person name="Lauterbach L."/>
            <person name="Steele A.D."/>
            <person name="Gui C."/>
            <person name="Meng S."/>
            <person name="Li G."/>
            <person name="Viehrig K."/>
            <person name="Ye F."/>
            <person name="Su P."/>
            <person name="Kiefer A.F."/>
            <person name="Nichols A."/>
            <person name="Cepeda A.J."/>
            <person name="Yan W."/>
            <person name="Fan B."/>
            <person name="Jiang Y."/>
            <person name="Adhikari A."/>
            <person name="Zheng C.-J."/>
            <person name="Schuster L."/>
            <person name="Cowan T.M."/>
            <person name="Smanski M.J."/>
            <person name="Chevrette M.G."/>
            <person name="De Carvalho L.P.S."/>
            <person name="Shen B."/>
        </authorList>
    </citation>
    <scope>NUCLEOTIDE SEQUENCE [LARGE SCALE GENOMIC DNA]</scope>
    <source>
        <strain evidence="2 3">NPDC053399</strain>
    </source>
</reference>
<proteinExistence type="predicted"/>
<name>A0ABW8C6V5_9ACTN</name>
<keyword evidence="1" id="KW-0812">Transmembrane</keyword>
<accession>A0ABW8C6V5</accession>
<keyword evidence="1" id="KW-1133">Transmembrane helix</keyword>
<sequence>MTEAPQGDAPAPQIWPPVWTGRAHNRMQWLPAAAGAACMALGIELAVEGPYTSGLAPLVMSVVGCVAVGLLVLFGTVAFTHVRVTVDREGLYVRCGHIGVPRRRIPLDQVSSADLAPLVSPRTWGGWGYRWRPEMGTAVVVRRGPGVVLVLGTGHVFTVTVDDAEGAVAAIRQWVGLGSRAG</sequence>
<evidence type="ECO:0008006" key="4">
    <source>
        <dbReference type="Google" id="ProtNLM"/>
    </source>
</evidence>
<dbReference type="Proteomes" id="UP001614394">
    <property type="component" value="Unassembled WGS sequence"/>
</dbReference>
<keyword evidence="1" id="KW-0472">Membrane</keyword>
<feature type="transmembrane region" description="Helical" evidence="1">
    <location>
        <begin position="59"/>
        <end position="79"/>
    </location>
</feature>
<feature type="transmembrane region" description="Helical" evidence="1">
    <location>
        <begin position="29"/>
        <end position="47"/>
    </location>
</feature>
<evidence type="ECO:0000313" key="2">
    <source>
        <dbReference type="EMBL" id="MFI9101131.1"/>
    </source>
</evidence>
<organism evidence="2 3">
    <name type="scientific">Streptomyces fildesensis</name>
    <dbReference type="NCBI Taxonomy" id="375757"/>
    <lineage>
        <taxon>Bacteria</taxon>
        <taxon>Bacillati</taxon>
        <taxon>Actinomycetota</taxon>
        <taxon>Actinomycetes</taxon>
        <taxon>Kitasatosporales</taxon>
        <taxon>Streptomycetaceae</taxon>
        <taxon>Streptomyces</taxon>
    </lineage>
</organism>
<keyword evidence="3" id="KW-1185">Reference proteome</keyword>
<dbReference type="EMBL" id="JBITYG010000003">
    <property type="protein sequence ID" value="MFI9101131.1"/>
    <property type="molecule type" value="Genomic_DNA"/>
</dbReference>